<evidence type="ECO:0000313" key="1">
    <source>
        <dbReference type="EMBL" id="VTZ63873.1"/>
    </source>
</evidence>
<sequence length="44" mass="4772">MCICSTPQLGGGWSTDALAADLKAAFAKRDGECRIKKLPLFEEE</sequence>
<name>A0A508X7P7_9HYPH</name>
<accession>A0A508X7P7</accession>
<organism evidence="1">
    <name type="scientific">Sinorhizobium medicae</name>
    <dbReference type="NCBI Taxonomy" id="110321"/>
    <lineage>
        <taxon>Bacteria</taxon>
        <taxon>Pseudomonadati</taxon>
        <taxon>Pseudomonadota</taxon>
        <taxon>Alphaproteobacteria</taxon>
        <taxon>Hyphomicrobiales</taxon>
        <taxon>Rhizobiaceae</taxon>
        <taxon>Sinorhizobium/Ensifer group</taxon>
        <taxon>Sinorhizobium</taxon>
    </lineage>
</organism>
<dbReference type="EMBL" id="CABFNB010000121">
    <property type="protein sequence ID" value="VTZ63873.1"/>
    <property type="molecule type" value="Genomic_DNA"/>
</dbReference>
<dbReference type="Proteomes" id="UP000507954">
    <property type="component" value="Unassembled WGS sequence"/>
</dbReference>
<protein>
    <submittedName>
        <fullName evidence="1">Uncharacterized protein</fullName>
    </submittedName>
</protein>
<reference evidence="1" key="1">
    <citation type="submission" date="2019-06" db="EMBL/GenBank/DDBJ databases">
        <authorList>
            <person name="Le Quere A."/>
            <person name="Colella S."/>
        </authorList>
    </citation>
    <scope>NUCLEOTIDE SEQUENCE</scope>
    <source>
        <strain evidence="1">EmedicaeMD41</strain>
    </source>
</reference>
<gene>
    <name evidence="1" type="ORF">EMEDMD4_530080</name>
</gene>
<dbReference type="AlphaFoldDB" id="A0A508X7P7"/>
<proteinExistence type="predicted"/>